<dbReference type="InterPro" id="IPR019198">
    <property type="entry name" value="Beta_propeller_containing"/>
</dbReference>
<accession>A0A2M9EZX9</accession>
<protein>
    <recommendedName>
        <fullName evidence="4">Beta propeller domain-containing protein</fullName>
    </recommendedName>
</protein>
<evidence type="ECO:0000313" key="2">
    <source>
        <dbReference type="EMBL" id="PJK16768.1"/>
    </source>
</evidence>
<sequence length="632" mass="71447">MKKWMMPVMAMVFVGLLIGGFYTVTSLSGAIVKGYPEMTVTTKQEQLRDYFERVKKSSQSRFAFGEEAEGSSDMAGATEESSAKSSDVSTTNNQVEGVDEADTVKLNEDYIYMVSDQKVSIFDIRDPDNMVQAGDITFGGERYPMQLFLTEDYLVVLNQNYSHQGQPVLRSDEGYKWAPYDGLAIASIYSLEDPENPKLVREVGAEGQLSSARMTDNTIYFISSLYSRMWAFEENEEVELRPFNYDSEKSEDPEAIDYDKITILPDTLVGGYTLISAISLENLNESQLSTEGYLGSSEQFYMSTESIYLTTTVYSQEGADSDETTDSMFWNPGVRDTDIYKFDFEGTDVELVGSHRLEGHLLNQFSMDEYDNHFRVVTTEGDSWNESKPSENHLFILDDEMNRVGELKGLAKTERIYSARFMEDKAYMVTFKETDPLFVFDLSDPTKPAVLGELKIPGFSNYLHPIGETHLLGIGYETEMVTFPGSKEPSLVTGAMKMSLFDVSDFSNPKEQDVEIIGGYGSYSPAQYDHKALMIHQEKGYYGFPVTLYSGEAGGNVKYEGDGANIYRVTPEEGITPVASLMNDKVEGQQYEEWNHTIQRLVYVDDTLFTLANRRISSYDFNTFERKQVLDY</sequence>
<dbReference type="EMBL" id="PCGR01000002">
    <property type="protein sequence ID" value="PJK16768.1"/>
    <property type="molecule type" value="Genomic_DNA"/>
</dbReference>
<dbReference type="Proteomes" id="UP000228680">
    <property type="component" value="Unassembled WGS sequence"/>
</dbReference>
<proteinExistence type="predicted"/>
<feature type="region of interest" description="Disordered" evidence="1">
    <location>
        <begin position="65"/>
        <end position="95"/>
    </location>
</feature>
<dbReference type="RefSeq" id="WP_100353324.1">
    <property type="nucleotide sequence ID" value="NZ_PCGR01000002.1"/>
</dbReference>
<comment type="caution">
    <text evidence="2">The sequence shown here is derived from an EMBL/GenBank/DDBJ whole genome shotgun (WGS) entry which is preliminary data.</text>
</comment>
<gene>
    <name evidence="2" type="ORF">CQS04_06335</name>
</gene>
<reference evidence="2 3" key="1">
    <citation type="submission" date="2017-10" db="EMBL/GenBank/DDBJ databases">
        <title>Draft genome of Chryseomicrobium casticus sp. nov.</title>
        <authorList>
            <person name="Chakraborty R."/>
            <person name="Saha T."/>
        </authorList>
    </citation>
    <scope>NUCLEOTIDE SEQUENCE [LARGE SCALE GENOMIC DNA]</scope>
    <source>
        <strain evidence="2 3">ET03</strain>
    </source>
</reference>
<dbReference type="OrthoDB" id="9778998at2"/>
<dbReference type="Pfam" id="PF09826">
    <property type="entry name" value="Beta_propel"/>
    <property type="match status" value="1"/>
</dbReference>
<keyword evidence="3" id="KW-1185">Reference proteome</keyword>
<organism evidence="2 3">
    <name type="scientific">Chryseomicrobium excrementi</name>
    <dbReference type="NCBI Taxonomy" id="2041346"/>
    <lineage>
        <taxon>Bacteria</taxon>
        <taxon>Bacillati</taxon>
        <taxon>Bacillota</taxon>
        <taxon>Bacilli</taxon>
        <taxon>Bacillales</taxon>
        <taxon>Caryophanaceae</taxon>
        <taxon>Chryseomicrobium</taxon>
    </lineage>
</organism>
<dbReference type="AlphaFoldDB" id="A0A2M9EZX9"/>
<feature type="compositionally biased region" description="Polar residues" evidence="1">
    <location>
        <begin position="79"/>
        <end position="95"/>
    </location>
</feature>
<evidence type="ECO:0008006" key="4">
    <source>
        <dbReference type="Google" id="ProtNLM"/>
    </source>
</evidence>
<evidence type="ECO:0000256" key="1">
    <source>
        <dbReference type="SAM" id="MobiDB-lite"/>
    </source>
</evidence>
<evidence type="ECO:0000313" key="3">
    <source>
        <dbReference type="Proteomes" id="UP000228680"/>
    </source>
</evidence>
<name>A0A2M9EZX9_9BACL</name>